<evidence type="ECO:0000313" key="4">
    <source>
        <dbReference type="Proteomes" id="UP000309340"/>
    </source>
</evidence>
<organism evidence="3 4">
    <name type="scientific">Friedmanniomyces simplex</name>
    <dbReference type="NCBI Taxonomy" id="329884"/>
    <lineage>
        <taxon>Eukaryota</taxon>
        <taxon>Fungi</taxon>
        <taxon>Dikarya</taxon>
        <taxon>Ascomycota</taxon>
        <taxon>Pezizomycotina</taxon>
        <taxon>Dothideomycetes</taxon>
        <taxon>Dothideomycetidae</taxon>
        <taxon>Mycosphaerellales</taxon>
        <taxon>Teratosphaeriaceae</taxon>
        <taxon>Friedmanniomyces</taxon>
    </lineage>
</organism>
<feature type="region of interest" description="Disordered" evidence="2">
    <location>
        <begin position="505"/>
        <end position="529"/>
    </location>
</feature>
<dbReference type="Proteomes" id="UP000309340">
    <property type="component" value="Unassembled WGS sequence"/>
</dbReference>
<reference evidence="3 4" key="1">
    <citation type="submission" date="2017-03" db="EMBL/GenBank/DDBJ databases">
        <title>Genomes of endolithic fungi from Antarctica.</title>
        <authorList>
            <person name="Coleine C."/>
            <person name="Masonjones S."/>
            <person name="Stajich J.E."/>
        </authorList>
    </citation>
    <scope>NUCLEOTIDE SEQUENCE [LARGE SCALE GENOMIC DNA]</scope>
    <source>
        <strain evidence="3 4">CCFEE 5184</strain>
    </source>
</reference>
<name>A0A4U0X5G0_9PEZI</name>
<evidence type="ECO:0000256" key="2">
    <source>
        <dbReference type="SAM" id="MobiDB-lite"/>
    </source>
</evidence>
<feature type="compositionally biased region" description="Low complexity" evidence="2">
    <location>
        <begin position="519"/>
        <end position="528"/>
    </location>
</feature>
<feature type="region of interest" description="Disordered" evidence="2">
    <location>
        <begin position="136"/>
        <end position="214"/>
    </location>
</feature>
<dbReference type="EMBL" id="NAJQ01000366">
    <property type="protein sequence ID" value="TKA71131.1"/>
    <property type="molecule type" value="Genomic_DNA"/>
</dbReference>
<feature type="compositionally biased region" description="Polar residues" evidence="2">
    <location>
        <begin position="138"/>
        <end position="149"/>
    </location>
</feature>
<gene>
    <name evidence="3" type="ORF">B0A55_08221</name>
</gene>
<evidence type="ECO:0000313" key="3">
    <source>
        <dbReference type="EMBL" id="TKA71131.1"/>
    </source>
</evidence>
<comment type="caution">
    <text evidence="3">The sequence shown here is derived from an EMBL/GenBank/DDBJ whole genome shotgun (WGS) entry which is preliminary data.</text>
</comment>
<feature type="compositionally biased region" description="Basic residues" evidence="2">
    <location>
        <begin position="509"/>
        <end position="518"/>
    </location>
</feature>
<feature type="region of interest" description="Disordered" evidence="2">
    <location>
        <begin position="331"/>
        <end position="389"/>
    </location>
</feature>
<keyword evidence="4" id="KW-1185">Reference proteome</keyword>
<dbReference type="AlphaFoldDB" id="A0A4U0X5G0"/>
<protein>
    <submittedName>
        <fullName evidence="3">Uncharacterized protein</fullName>
    </submittedName>
</protein>
<accession>A0A4U0X5G0</accession>
<keyword evidence="1" id="KW-0175">Coiled coil</keyword>
<dbReference type="OrthoDB" id="5244622at2759"/>
<feature type="region of interest" description="Disordered" evidence="2">
    <location>
        <begin position="814"/>
        <end position="834"/>
    </location>
</feature>
<proteinExistence type="predicted"/>
<evidence type="ECO:0000256" key="1">
    <source>
        <dbReference type="SAM" id="Coils"/>
    </source>
</evidence>
<feature type="compositionally biased region" description="Polar residues" evidence="2">
    <location>
        <begin position="189"/>
        <end position="200"/>
    </location>
</feature>
<sequence>MDHITQLQCRNAALETELRLVREQLAQAHASTNFLVSTFTHQQVQHERITVNQLQARLDDVLVENTQLRGHTLTQRHLTGHPPAEQTARKRALTHHLRSQLPPSPTVTEEQGLAFSNCDSLANADDLLSFEAGGGNVSPKTCASPSSVLDTPVSAAPSGSSSLLDTPSPALDSGVPHTPAAPGIVDLSISDSKPNQQSNIIPPLQHPAESNGELSHTINHADGTTSIVMLTPESPLSIPCQPADPSPAIRAPTRPRWDFTFSDRTYLLGQACWIEDMGNEEYAAKWQEIAKRRSRNTAADWRGFYERVIRPDFHKQEAAKAEARDVANVAGGDMEEDSGSEAGNGLHDGATESTKTAHGKSKNEVVEGEQEAEAAKDDVGMEAAEETAATPSIHVAVETSATSESNNSFPLTIKAQPAFEGLAASRWAPKAVASMATDIADGAPEAITDSKDPSFELPTVEEYCAAQELTAERLAAEHGDGQLVTQGAQAASTQQDYWDFRAMGSDGIKRHRGPRPRYGRPGDSSGRGRFVDGRPPCCHWPMDHQQILHSNSHHDPSTLRTVMISNIPPNTTFAEVLDKVHGGKVLTAAYLPLSEMRTKPAIQMNAVMVTFLHAGDARAYTEACAKKLLFFWSEKWEAPITATVVHVQTPVRSLGTLPSVKQIRNEGLSRVIYLLDNGTKSAERVISVVFSVLAQQFAGEYEYARYPVRTGRDQHGVLFFEFASVGDAVGFKQVVNGLGWEFGDMGKGFLGDPCEMRKKEKEEVGGVKAEDLVAEGTSGDHEGDEEGEVKPDAGQYIVEKQDVSAPAPSGIGETVLSGQPPTGVIPGSDSAPRTSWSMAGDIEAARNFMKSATRARGQRIGAPGIATAELGGEVAASGAEMTMESEAVGMEG</sequence>
<feature type="coiled-coil region" evidence="1">
    <location>
        <begin position="4"/>
        <end position="31"/>
    </location>
</feature>